<name>A0A1Y1QT43_9GAMM</name>
<sequence>MRLFFSKLLSSHMGSALIIASSLLAIPILNAEETQCSNNTNREAAYNTFVGIVDQDESAIAINTGVRTNDLGNFDVMVYICDGLSKAAWYYGYLTGTELHAMSVTGKAIHATVNDENISGTVELPNGVQTTFTAPSATGVAGIYLLEDNKGIAADYSVINASVVNTEVTGNVKSPDDQTNDFKGSISTFGEPSHRATWIVQSNGDVKGRNGGDAVGIRAGCSIWAWAKGKYFGVDCQAYMLTT</sequence>
<evidence type="ECO:0000313" key="2">
    <source>
        <dbReference type="EMBL" id="OQX13168.1"/>
    </source>
</evidence>
<dbReference type="Proteomes" id="UP000192491">
    <property type="component" value="Unassembled WGS sequence"/>
</dbReference>
<dbReference type="EMBL" id="MTEJ01000051">
    <property type="protein sequence ID" value="OQX13168.1"/>
    <property type="molecule type" value="Genomic_DNA"/>
</dbReference>
<evidence type="ECO:0000313" key="3">
    <source>
        <dbReference type="Proteomes" id="UP000192491"/>
    </source>
</evidence>
<comment type="caution">
    <text evidence="2">The sequence shown here is derived from an EMBL/GenBank/DDBJ whole genome shotgun (WGS) entry which is preliminary data.</text>
</comment>
<organism evidence="2 3">
    <name type="scientific">Thiothrix lacustris</name>
    <dbReference type="NCBI Taxonomy" id="525917"/>
    <lineage>
        <taxon>Bacteria</taxon>
        <taxon>Pseudomonadati</taxon>
        <taxon>Pseudomonadota</taxon>
        <taxon>Gammaproteobacteria</taxon>
        <taxon>Thiotrichales</taxon>
        <taxon>Thiotrichaceae</taxon>
        <taxon>Thiothrix</taxon>
    </lineage>
</organism>
<proteinExistence type="predicted"/>
<reference evidence="2 3" key="1">
    <citation type="submission" date="2017-01" db="EMBL/GenBank/DDBJ databases">
        <title>Novel large sulfur bacteria in the metagenomes of groundwater-fed chemosynthetic microbial mats in the Lake Huron basin.</title>
        <authorList>
            <person name="Sharrar A.M."/>
            <person name="Flood B.E."/>
            <person name="Bailey J.V."/>
            <person name="Jones D.S."/>
            <person name="Biddanda B."/>
            <person name="Ruberg S.A."/>
            <person name="Marcus D.N."/>
            <person name="Dick G.J."/>
        </authorList>
    </citation>
    <scope>NUCLEOTIDE SEQUENCE [LARGE SCALE GENOMIC DNA]</scope>
    <source>
        <strain evidence="2">A8</strain>
    </source>
</reference>
<dbReference type="AlphaFoldDB" id="A0A1Y1QT43"/>
<accession>A0A1Y1QT43</accession>
<protein>
    <submittedName>
        <fullName evidence="2">Uncharacterized protein</fullName>
    </submittedName>
</protein>
<feature type="chain" id="PRO_5012372501" evidence="1">
    <location>
        <begin position="32"/>
        <end position="243"/>
    </location>
</feature>
<keyword evidence="1" id="KW-0732">Signal</keyword>
<feature type="signal peptide" evidence="1">
    <location>
        <begin position="1"/>
        <end position="31"/>
    </location>
</feature>
<gene>
    <name evidence="2" type="ORF">BWK73_12945</name>
</gene>
<evidence type="ECO:0000256" key="1">
    <source>
        <dbReference type="SAM" id="SignalP"/>
    </source>
</evidence>